<reference evidence="2 3" key="1">
    <citation type="journal article" date="2011" name="PLoS Pathog.">
        <title>Endophytic Life Strategies Decoded by Genome and Transcriptome Analyses of the Mutualistic Root Symbiont Piriformospora indica.</title>
        <authorList>
            <person name="Zuccaro A."/>
            <person name="Lahrmann U."/>
            <person name="Guldener U."/>
            <person name="Langen G."/>
            <person name="Pfiffi S."/>
            <person name="Biedenkopf D."/>
            <person name="Wong P."/>
            <person name="Samans B."/>
            <person name="Grimm C."/>
            <person name="Basiewicz M."/>
            <person name="Murat C."/>
            <person name="Martin F."/>
            <person name="Kogel K.H."/>
        </authorList>
    </citation>
    <scope>NUCLEOTIDE SEQUENCE [LARGE SCALE GENOMIC DNA]</scope>
    <source>
        <strain evidence="2 3">DSM 11827</strain>
    </source>
</reference>
<proteinExistence type="predicted"/>
<evidence type="ECO:0000256" key="1">
    <source>
        <dbReference type="SAM" id="MobiDB-lite"/>
    </source>
</evidence>
<protein>
    <recommendedName>
        <fullName evidence="4">Gag-like protein</fullName>
    </recommendedName>
</protein>
<feature type="region of interest" description="Disordered" evidence="1">
    <location>
        <begin position="1"/>
        <end position="65"/>
    </location>
</feature>
<evidence type="ECO:0008006" key="4">
    <source>
        <dbReference type="Google" id="ProtNLM"/>
    </source>
</evidence>
<sequence>MASTDPQLIPKPPEGGAPRPYSNSNGTHTMTDSRAGGHAATNRKSVTWGDSDPTEDDWGANINAPQWDTYKRRHVEGQPPINIKRKRPEDDTRGPIVPTLDAKILEFENFVRANAQGLRAPGMRNRLILLGWELVSIGLDAGTPKEGTVEAAIDGMYQALGLNRIKQNATRQPANGEISTNATNNTQPAQRITYADLARSTPRPTTTTTTNTTKLPTSETPKPEDSPMLRNHPCRIIVTWPKGHKIEYDKRPLAGRIIDGLNDHLAKSNAAPAKGAHWTEAGNLVIIAKTPECAKALVGNFQQWRTKMPPGAEKAQLDKRIHQVVIQGALIRDETDSILTEESIATHLAETENIKRTDHALPPRILARPETIGSLHRAPVLISLYNEETARTLKRGLFFRNEFRETRDYVETMRIARCQRCHELTHSTARCANRPRCGQCASTEHRTSEHPACNNCMDDTTCTHITLKCVNCHGQHASTDPTCPVWIKQRGIVKEGKSLPGGRVPKTWKSKASKTTAPRTTEPGKDKPTETKTITTEPTVTQRSRQSRSRARAVPMEDSSMNNTTTPDDTPSIRI</sequence>
<gene>
    <name evidence="2" type="ORF">PIIN_10094</name>
</gene>
<dbReference type="InParanoid" id="G4TXQ1"/>
<accession>G4TXQ1</accession>
<evidence type="ECO:0000313" key="2">
    <source>
        <dbReference type="EMBL" id="CCA76094.1"/>
    </source>
</evidence>
<dbReference type="HOGENOM" id="CLU_474160_0_0_1"/>
<feature type="compositionally biased region" description="Polar residues" evidence="1">
    <location>
        <begin position="559"/>
        <end position="569"/>
    </location>
</feature>
<feature type="region of interest" description="Disordered" evidence="1">
    <location>
        <begin position="494"/>
        <end position="575"/>
    </location>
</feature>
<feature type="region of interest" description="Disordered" evidence="1">
    <location>
        <begin position="195"/>
        <end position="230"/>
    </location>
</feature>
<dbReference type="AlphaFoldDB" id="G4TXQ1"/>
<dbReference type="EMBL" id="CAFZ01000607">
    <property type="protein sequence ID" value="CCA76094.1"/>
    <property type="molecule type" value="Genomic_DNA"/>
</dbReference>
<dbReference type="Proteomes" id="UP000007148">
    <property type="component" value="Unassembled WGS sequence"/>
</dbReference>
<feature type="compositionally biased region" description="Low complexity" evidence="1">
    <location>
        <begin position="201"/>
        <end position="220"/>
    </location>
</feature>
<keyword evidence="3" id="KW-1185">Reference proteome</keyword>
<feature type="compositionally biased region" description="Polar residues" evidence="1">
    <location>
        <begin position="21"/>
        <end position="32"/>
    </location>
</feature>
<dbReference type="OrthoDB" id="2795309at2759"/>
<comment type="caution">
    <text evidence="2">The sequence shown here is derived from an EMBL/GenBank/DDBJ whole genome shotgun (WGS) entry which is preliminary data.</text>
</comment>
<organism evidence="2 3">
    <name type="scientific">Serendipita indica (strain DSM 11827)</name>
    <name type="common">Root endophyte fungus</name>
    <name type="synonym">Piriformospora indica</name>
    <dbReference type="NCBI Taxonomy" id="1109443"/>
    <lineage>
        <taxon>Eukaryota</taxon>
        <taxon>Fungi</taxon>
        <taxon>Dikarya</taxon>
        <taxon>Basidiomycota</taxon>
        <taxon>Agaricomycotina</taxon>
        <taxon>Agaricomycetes</taxon>
        <taxon>Sebacinales</taxon>
        <taxon>Serendipitaceae</taxon>
        <taxon>Serendipita</taxon>
    </lineage>
</organism>
<feature type="compositionally biased region" description="Low complexity" evidence="1">
    <location>
        <begin position="531"/>
        <end position="544"/>
    </location>
</feature>
<name>G4TXQ1_SERID</name>
<evidence type="ECO:0000313" key="3">
    <source>
        <dbReference type="Proteomes" id="UP000007148"/>
    </source>
</evidence>